<dbReference type="SUPFAM" id="SSF52833">
    <property type="entry name" value="Thioredoxin-like"/>
    <property type="match status" value="1"/>
</dbReference>
<dbReference type="Proteomes" id="UP000249065">
    <property type="component" value="Unassembled WGS sequence"/>
</dbReference>
<evidence type="ECO:0000259" key="1">
    <source>
        <dbReference type="PROSITE" id="PS50404"/>
    </source>
</evidence>
<evidence type="ECO:0000313" key="3">
    <source>
        <dbReference type="EMBL" id="RAI56274.1"/>
    </source>
</evidence>
<dbReference type="RefSeq" id="WP_111472019.1">
    <property type="nucleotide sequence ID" value="NZ_QLIX01000024.1"/>
</dbReference>
<dbReference type="InterPro" id="IPR040079">
    <property type="entry name" value="Glutathione_S-Trfase"/>
</dbReference>
<proteinExistence type="predicted"/>
<dbReference type="PANTHER" id="PTHR44051:SF21">
    <property type="entry name" value="GLUTATHIONE S-TRANSFERASE FAMILY PROTEIN"/>
    <property type="match status" value="1"/>
</dbReference>
<organism evidence="3 4">
    <name type="scientific">Roseicella frigidaeris</name>
    <dbReference type="NCBI Taxonomy" id="2230885"/>
    <lineage>
        <taxon>Bacteria</taxon>
        <taxon>Pseudomonadati</taxon>
        <taxon>Pseudomonadota</taxon>
        <taxon>Alphaproteobacteria</taxon>
        <taxon>Acetobacterales</taxon>
        <taxon>Roseomonadaceae</taxon>
        <taxon>Roseicella</taxon>
    </lineage>
</organism>
<dbReference type="InterPro" id="IPR004045">
    <property type="entry name" value="Glutathione_S-Trfase_N"/>
</dbReference>
<dbReference type="SUPFAM" id="SSF47616">
    <property type="entry name" value="GST C-terminal domain-like"/>
    <property type="match status" value="1"/>
</dbReference>
<evidence type="ECO:0000259" key="2">
    <source>
        <dbReference type="PROSITE" id="PS50405"/>
    </source>
</evidence>
<dbReference type="InterPro" id="IPR036282">
    <property type="entry name" value="Glutathione-S-Trfase_C_sf"/>
</dbReference>
<evidence type="ECO:0000313" key="4">
    <source>
        <dbReference type="Proteomes" id="UP000249065"/>
    </source>
</evidence>
<dbReference type="InterPro" id="IPR036249">
    <property type="entry name" value="Thioredoxin-like_sf"/>
</dbReference>
<dbReference type="CDD" id="cd03057">
    <property type="entry name" value="GST_N_Beta"/>
    <property type="match status" value="1"/>
</dbReference>
<comment type="caution">
    <text evidence="3">The sequence shown here is derived from an EMBL/GenBank/DDBJ whole genome shotgun (WGS) entry which is preliminary data.</text>
</comment>
<dbReference type="Pfam" id="PF13410">
    <property type="entry name" value="GST_C_2"/>
    <property type="match status" value="1"/>
</dbReference>
<dbReference type="Gene3D" id="3.40.30.10">
    <property type="entry name" value="Glutaredoxin"/>
    <property type="match status" value="1"/>
</dbReference>
<dbReference type="PROSITE" id="PS50404">
    <property type="entry name" value="GST_NTER"/>
    <property type="match status" value="1"/>
</dbReference>
<dbReference type="EMBL" id="QLIX01000024">
    <property type="protein sequence ID" value="RAI56274.1"/>
    <property type="molecule type" value="Genomic_DNA"/>
</dbReference>
<protein>
    <submittedName>
        <fullName evidence="3">Glutathione S-transferase family protein</fullName>
    </submittedName>
</protein>
<dbReference type="Gene3D" id="1.20.1050.10">
    <property type="match status" value="1"/>
</dbReference>
<dbReference type="GO" id="GO:0016740">
    <property type="term" value="F:transferase activity"/>
    <property type="evidence" value="ECO:0007669"/>
    <property type="project" value="UniProtKB-KW"/>
</dbReference>
<dbReference type="PANTHER" id="PTHR44051">
    <property type="entry name" value="GLUTATHIONE S-TRANSFERASE-RELATED"/>
    <property type="match status" value="1"/>
</dbReference>
<gene>
    <name evidence="3" type="ORF">DOO78_21950</name>
</gene>
<sequence>MGYILYGDRRSGSSMVELALAEIGAEAEIRPVPIEGEGQLAPDYRRINPMGRLPTLLLPDGTVVTESAAILLTLEARHPEAGLLPPGADPRRAVALRWMMLAAGELYPCVTRYDYPERFGAAPDSIREAAVAMARGFWRLIEAEARPAPFILGDRLSLADLALAVQSRWMGNEAWMPAHCPGIQGLARAVATRPRLAAAWARHFDLPG</sequence>
<dbReference type="OrthoDB" id="9813092at2"/>
<feature type="domain" description="GST N-terminal" evidence="1">
    <location>
        <begin position="1"/>
        <end position="82"/>
    </location>
</feature>
<dbReference type="Pfam" id="PF13409">
    <property type="entry name" value="GST_N_2"/>
    <property type="match status" value="1"/>
</dbReference>
<dbReference type="SFLD" id="SFLDS00019">
    <property type="entry name" value="Glutathione_Transferase_(cytos"/>
    <property type="match status" value="1"/>
</dbReference>
<dbReference type="InterPro" id="IPR010987">
    <property type="entry name" value="Glutathione-S-Trfase_C-like"/>
</dbReference>
<keyword evidence="3" id="KW-0808">Transferase</keyword>
<reference evidence="4" key="1">
    <citation type="submission" date="2018-06" db="EMBL/GenBank/DDBJ databases">
        <authorList>
            <person name="Khan S.A."/>
        </authorList>
    </citation>
    <scope>NUCLEOTIDE SEQUENCE [LARGE SCALE GENOMIC DNA]</scope>
    <source>
        <strain evidence="4">DB-1506</strain>
    </source>
</reference>
<name>A0A327M1S3_9PROT</name>
<accession>A0A327M1S3</accession>
<dbReference type="PROSITE" id="PS50405">
    <property type="entry name" value="GST_CTER"/>
    <property type="match status" value="1"/>
</dbReference>
<dbReference type="AlphaFoldDB" id="A0A327M1S3"/>
<feature type="domain" description="GST C-terminal" evidence="2">
    <location>
        <begin position="88"/>
        <end position="208"/>
    </location>
</feature>
<keyword evidence="4" id="KW-1185">Reference proteome</keyword>